<keyword evidence="3" id="KW-0963">Cytoplasm</keyword>
<evidence type="ECO:0000256" key="5">
    <source>
        <dbReference type="ARBA" id="ARBA00022741"/>
    </source>
</evidence>
<evidence type="ECO:0000256" key="6">
    <source>
        <dbReference type="ARBA" id="ARBA00022840"/>
    </source>
</evidence>
<dbReference type="InterPro" id="IPR045864">
    <property type="entry name" value="aa-tRNA-synth_II/BPL/LPL"/>
</dbReference>
<dbReference type="InterPro" id="IPR017449">
    <property type="entry name" value="Pro-tRNA_synth_II"/>
</dbReference>
<keyword evidence="6" id="KW-0067">ATP-binding</keyword>
<dbReference type="GO" id="GO:0005524">
    <property type="term" value="F:ATP binding"/>
    <property type="evidence" value="ECO:0007669"/>
    <property type="project" value="UniProtKB-KW"/>
</dbReference>
<dbReference type="PROSITE" id="PS50862">
    <property type="entry name" value="AA_TRNA_LIGASE_II"/>
    <property type="match status" value="1"/>
</dbReference>
<evidence type="ECO:0000313" key="13">
    <source>
        <dbReference type="EMBL" id="CBZ40106.1"/>
    </source>
</evidence>
<dbReference type="AlphaFoldDB" id="F0V2N4"/>
<dbReference type="InterPro" id="IPR006195">
    <property type="entry name" value="aa-tRNA-synth_II"/>
</dbReference>
<dbReference type="InterPro" id="IPR002316">
    <property type="entry name" value="Pro-tRNA-ligase_IIa"/>
</dbReference>
<keyword evidence="7" id="KW-0648">Protein biosynthesis</keyword>
<evidence type="ECO:0000256" key="3">
    <source>
        <dbReference type="ARBA" id="ARBA00022490"/>
    </source>
</evidence>
<dbReference type="Gene3D" id="3.30.930.10">
    <property type="entry name" value="Bira Bifunctional Protein, Domain 2"/>
    <property type="match status" value="1"/>
</dbReference>
<dbReference type="Pfam" id="PF03129">
    <property type="entry name" value="HGTP_anticodon"/>
    <property type="match status" value="1"/>
</dbReference>
<dbReference type="InterPro" id="IPR004499">
    <property type="entry name" value="Pro-tRNA-ligase_IIa_arc-type"/>
</dbReference>
<dbReference type="RefSeq" id="WP_013608719.1">
    <property type="nucleotide sequence ID" value="NC_015153.1"/>
</dbReference>
<reference evidence="13 14" key="1">
    <citation type="journal article" date="2011" name="J. Bacteriol.">
        <title>Complete genome sequence of the hemotrophic Mycoplasma suis strain KI3806.</title>
        <authorList>
            <person name="Oehlerking J."/>
            <person name="Kube M."/>
            <person name="Felder K.M."/>
            <person name="Matter D."/>
            <person name="Wittenbrink M.M."/>
            <person name="Schwarzenbach S."/>
            <person name="Kramer M.M."/>
            <person name="Hoelzle K."/>
            <person name="Hoelzle L.E."/>
        </authorList>
    </citation>
    <scope>NUCLEOTIDE SEQUENCE [LARGE SCALE GENOMIC DNA]</scope>
    <source>
        <strain evidence="14">KI_3806</strain>
    </source>
</reference>
<gene>
    <name evidence="13" type="primary">proS</name>
    <name evidence="13" type="ORF">MSUIS_00130</name>
</gene>
<dbReference type="Pfam" id="PF00587">
    <property type="entry name" value="tRNA-synt_2b"/>
    <property type="match status" value="1"/>
</dbReference>
<dbReference type="SMART" id="SM00946">
    <property type="entry name" value="ProRS-C_1"/>
    <property type="match status" value="1"/>
</dbReference>
<dbReference type="GO" id="GO:0004827">
    <property type="term" value="F:proline-tRNA ligase activity"/>
    <property type="evidence" value="ECO:0007669"/>
    <property type="project" value="UniProtKB-EC"/>
</dbReference>
<evidence type="ECO:0000256" key="8">
    <source>
        <dbReference type="ARBA" id="ARBA00023146"/>
    </source>
</evidence>
<dbReference type="GO" id="GO:0006433">
    <property type="term" value="P:prolyl-tRNA aminoacylation"/>
    <property type="evidence" value="ECO:0007669"/>
    <property type="project" value="InterPro"/>
</dbReference>
<dbReference type="OrthoDB" id="9809052at2"/>
<feature type="domain" description="Aminoacyl-transfer RNA synthetases class-II family profile" evidence="12">
    <location>
        <begin position="1"/>
        <end position="271"/>
    </location>
</feature>
<keyword evidence="4 13" id="KW-0436">Ligase</keyword>
<evidence type="ECO:0000259" key="12">
    <source>
        <dbReference type="PROSITE" id="PS50862"/>
    </source>
</evidence>
<keyword evidence="11" id="KW-0175">Coiled coil</keyword>
<dbReference type="InterPro" id="IPR016061">
    <property type="entry name" value="Pro-tRNA_ligase_II_C"/>
</dbReference>
<dbReference type="EMBL" id="FQ790233">
    <property type="protein sequence ID" value="CBZ40106.1"/>
    <property type="molecule type" value="Genomic_DNA"/>
</dbReference>
<proteinExistence type="predicted"/>
<dbReference type="SUPFAM" id="SSF55681">
    <property type="entry name" value="Class II aaRS and biotin synthetases"/>
    <property type="match status" value="1"/>
</dbReference>
<keyword evidence="5" id="KW-0547">Nucleotide-binding</keyword>
<dbReference type="Gene3D" id="3.40.50.800">
    <property type="entry name" value="Anticodon-binding domain"/>
    <property type="match status" value="1"/>
</dbReference>
<name>F0V2N4_MYCS3</name>
<sequence>MSTIKKYESLLLESKLASPGLVSGTFFLHPRGCFIWEQIQSFLNAEFSKLGVSNVLFPALLPFQKFQEEQKNSETLNLEEIMRLHNSKSEQSVVALRPTSEILFSHYFRERLKERDIKLPFLLNQWSSVYREERNTKLFFRSKEFYWQELHSLHENQKDLDFHLEKIHEIYKKLLRELLCIEYITGEKTILERFPGAQKTLTNECILPDGQSLQLTTTHDLSNFFSKLMDIKYWGANDIEMTPLQLSAGSSTRLIGALVEMHKDSVGVILPWNLSKENIAILLLGENRDEETISYISSIREKLCNYRLHIDDSYSSFGKKINKVERLGIPVSLIIGQQEIKNKKITIKSRLSESKYECDLSNLENEISRFSKEYDQKLRERSENKKLSLIKESYKMEELVQLVKEGNLVLSPWFNDLENEQNFQECKYNFSPRCIKEEIKDKDLYCVFSGKKANCLAYFGRSY</sequence>
<dbReference type="PANTHER" id="PTHR43382:SF2">
    <property type="entry name" value="BIFUNCTIONAL GLUTAMATE_PROLINE--TRNA LIGASE"/>
    <property type="match status" value="1"/>
</dbReference>
<dbReference type="SUPFAM" id="SSF64586">
    <property type="entry name" value="C-terminal domain of ProRS"/>
    <property type="match status" value="1"/>
</dbReference>
<evidence type="ECO:0000256" key="9">
    <source>
        <dbReference type="ARBA" id="ARBA00029731"/>
    </source>
</evidence>
<dbReference type="Proteomes" id="UP000008645">
    <property type="component" value="Chromosome"/>
</dbReference>
<dbReference type="PANTHER" id="PTHR43382">
    <property type="entry name" value="PROLYL-TRNA SYNTHETASE"/>
    <property type="match status" value="1"/>
</dbReference>
<comment type="catalytic activity">
    <reaction evidence="10">
        <text>tRNA(Pro) + L-proline + ATP = L-prolyl-tRNA(Pro) + AMP + diphosphate</text>
        <dbReference type="Rhea" id="RHEA:14305"/>
        <dbReference type="Rhea" id="RHEA-COMP:9700"/>
        <dbReference type="Rhea" id="RHEA-COMP:9702"/>
        <dbReference type="ChEBI" id="CHEBI:30616"/>
        <dbReference type="ChEBI" id="CHEBI:33019"/>
        <dbReference type="ChEBI" id="CHEBI:60039"/>
        <dbReference type="ChEBI" id="CHEBI:78442"/>
        <dbReference type="ChEBI" id="CHEBI:78532"/>
        <dbReference type="ChEBI" id="CHEBI:456215"/>
        <dbReference type="EC" id="6.1.1.15"/>
    </reaction>
</comment>
<dbReference type="KEGG" id="msk:MSUIS_00130"/>
<dbReference type="InterPro" id="IPR036621">
    <property type="entry name" value="Anticodon-bd_dom_sf"/>
</dbReference>
<dbReference type="InterPro" id="IPR004154">
    <property type="entry name" value="Anticodon-bd"/>
</dbReference>
<evidence type="ECO:0000256" key="4">
    <source>
        <dbReference type="ARBA" id="ARBA00022598"/>
    </source>
</evidence>
<dbReference type="PRINTS" id="PR01046">
    <property type="entry name" value="TRNASYNTHPRO"/>
</dbReference>
<dbReference type="GO" id="GO:0017101">
    <property type="term" value="C:aminoacyl-tRNA synthetase multienzyme complex"/>
    <property type="evidence" value="ECO:0007669"/>
    <property type="project" value="TreeGrafter"/>
</dbReference>
<dbReference type="SUPFAM" id="SSF52954">
    <property type="entry name" value="Class II aaRS ABD-related"/>
    <property type="match status" value="1"/>
</dbReference>
<keyword evidence="8" id="KW-0030">Aminoacyl-tRNA synthetase</keyword>
<dbReference type="Pfam" id="PF09180">
    <property type="entry name" value="ProRS-C_1"/>
    <property type="match status" value="1"/>
</dbReference>
<feature type="coiled-coil region" evidence="11">
    <location>
        <begin position="353"/>
        <end position="380"/>
    </location>
</feature>
<evidence type="ECO:0000313" key="14">
    <source>
        <dbReference type="Proteomes" id="UP000008645"/>
    </source>
</evidence>
<evidence type="ECO:0000256" key="10">
    <source>
        <dbReference type="ARBA" id="ARBA00047671"/>
    </source>
</evidence>
<dbReference type="EC" id="6.1.1.15" evidence="1"/>
<dbReference type="HOGENOM" id="CLU_001882_4_2_14"/>
<evidence type="ECO:0000256" key="1">
    <source>
        <dbReference type="ARBA" id="ARBA00012831"/>
    </source>
</evidence>
<evidence type="ECO:0000256" key="11">
    <source>
        <dbReference type="SAM" id="Coils"/>
    </source>
</evidence>
<dbReference type="GO" id="GO:0005737">
    <property type="term" value="C:cytoplasm"/>
    <property type="evidence" value="ECO:0007669"/>
    <property type="project" value="InterPro"/>
</dbReference>
<evidence type="ECO:0000256" key="2">
    <source>
        <dbReference type="ARBA" id="ARBA00019110"/>
    </source>
</evidence>
<protein>
    <recommendedName>
        <fullName evidence="2">Proline--tRNA ligase</fullName>
        <ecNumber evidence="1">6.1.1.15</ecNumber>
    </recommendedName>
    <alternativeName>
        <fullName evidence="9">Prolyl-tRNA synthetase</fullName>
    </alternativeName>
</protein>
<accession>F0V2N4</accession>
<dbReference type="Gene3D" id="3.30.110.30">
    <property type="entry name" value="C-terminal domain of ProRS"/>
    <property type="match status" value="1"/>
</dbReference>
<evidence type="ECO:0000256" key="7">
    <source>
        <dbReference type="ARBA" id="ARBA00022917"/>
    </source>
</evidence>
<organism evidence="13 14">
    <name type="scientific">Mycoplasma suis (strain KI_3806)</name>
    <dbReference type="NCBI Taxonomy" id="708248"/>
    <lineage>
        <taxon>Bacteria</taxon>
        <taxon>Bacillati</taxon>
        <taxon>Mycoplasmatota</taxon>
        <taxon>Mollicutes</taxon>
        <taxon>Mycoplasmataceae</taxon>
        <taxon>Mycoplasma</taxon>
    </lineage>
</organism>
<dbReference type="InterPro" id="IPR002314">
    <property type="entry name" value="aa-tRNA-synt_IIb"/>
</dbReference>